<dbReference type="AlphaFoldDB" id="A0A484ZTZ9"/>
<dbReference type="PANTHER" id="PTHR34309:SF1">
    <property type="entry name" value="PROTEIN GLCG"/>
    <property type="match status" value="1"/>
</dbReference>
<reference evidence="1 2" key="1">
    <citation type="submission" date="2019-03" db="EMBL/GenBank/DDBJ databases">
        <authorList>
            <consortium name="Pathogen Informatics"/>
        </authorList>
    </citation>
    <scope>NUCLEOTIDE SEQUENCE [LARGE SCALE GENOMIC DNA]</scope>
    <source>
        <strain evidence="1 2">NCTC12282</strain>
    </source>
</reference>
<evidence type="ECO:0000313" key="2">
    <source>
        <dbReference type="Proteomes" id="UP000373449"/>
    </source>
</evidence>
<proteinExistence type="predicted"/>
<dbReference type="SUPFAM" id="SSF143744">
    <property type="entry name" value="GlcG-like"/>
    <property type="match status" value="1"/>
</dbReference>
<dbReference type="RefSeq" id="WP_134531417.1">
    <property type="nucleotide sequence ID" value="NZ_CAADJA010000002.1"/>
</dbReference>
<sequence>MSITTDSRIDQLIERSIQRCAGQEPRSLSFNDMKCLAQLIEEQADAIGLPIVFSLVDPNGLQKYYFSQPNALLVSHQLAFRKAYSAVALRMPTHLLADLVTPEGDLYSLQQLDNICCVGGGFPCWHNGSMVAGIGVSGELLLRIWPSLSMHLLSLASVILALEFRLDASIFPSGNDC</sequence>
<dbReference type="InterPro" id="IPR005624">
    <property type="entry name" value="PduO/GlcC-like"/>
</dbReference>
<accession>A0A484ZTZ9</accession>
<dbReference type="PANTHER" id="PTHR34309">
    <property type="entry name" value="SLR1406 PROTEIN"/>
    <property type="match status" value="1"/>
</dbReference>
<evidence type="ECO:0000313" key="1">
    <source>
        <dbReference type="EMBL" id="VFS51348.1"/>
    </source>
</evidence>
<gene>
    <name evidence="1" type="ORF">NCTC12282_04991</name>
</gene>
<protein>
    <submittedName>
        <fullName evidence="1">Domain of uncharacterized function (DUF336)</fullName>
    </submittedName>
</protein>
<dbReference type="InterPro" id="IPR052517">
    <property type="entry name" value="GlcG_carb_metab_protein"/>
</dbReference>
<dbReference type="Gene3D" id="3.30.450.150">
    <property type="entry name" value="Haem-degrading domain"/>
    <property type="match status" value="1"/>
</dbReference>
<dbReference type="InterPro" id="IPR038084">
    <property type="entry name" value="PduO/GlcC-like_sf"/>
</dbReference>
<name>A0A484ZTZ9_9GAMM</name>
<dbReference type="Proteomes" id="UP000373449">
    <property type="component" value="Unassembled WGS sequence"/>
</dbReference>
<dbReference type="EMBL" id="CAADJA010000002">
    <property type="protein sequence ID" value="VFS51348.1"/>
    <property type="molecule type" value="Genomic_DNA"/>
</dbReference>
<dbReference type="Pfam" id="PF03928">
    <property type="entry name" value="HbpS-like"/>
    <property type="match status" value="1"/>
</dbReference>
<organism evidence="1 2">
    <name type="scientific">Budvicia aquatica</name>
    <dbReference type="NCBI Taxonomy" id="82979"/>
    <lineage>
        <taxon>Bacteria</taxon>
        <taxon>Pseudomonadati</taxon>
        <taxon>Pseudomonadota</taxon>
        <taxon>Gammaproteobacteria</taxon>
        <taxon>Enterobacterales</taxon>
        <taxon>Budviciaceae</taxon>
        <taxon>Budvicia</taxon>
    </lineage>
</organism>